<evidence type="ECO:0000256" key="8">
    <source>
        <dbReference type="ARBA" id="ARBA00023136"/>
    </source>
</evidence>
<dbReference type="GO" id="GO:0016887">
    <property type="term" value="F:ATP hydrolysis activity"/>
    <property type="evidence" value="ECO:0007669"/>
    <property type="project" value="InterPro"/>
</dbReference>
<protein>
    <recommendedName>
        <fullName evidence="12">Carnitine transport ATP-binding protein OpuCA</fullName>
        <ecNumber evidence="11">7.6.2.9</ecNumber>
    </recommendedName>
</protein>
<gene>
    <name evidence="14" type="ORF">EKG35_19985</name>
</gene>
<keyword evidence="6" id="KW-0408">Iron</keyword>
<evidence type="ECO:0000256" key="9">
    <source>
        <dbReference type="ARBA" id="ARBA00052482"/>
    </source>
</evidence>
<dbReference type="Proteomes" id="UP000276349">
    <property type="component" value="Unassembled WGS sequence"/>
</dbReference>
<organism evidence="14 15">
    <name type="scientific">Lysinibacillus telephonicus</name>
    <dbReference type="NCBI Taxonomy" id="1714840"/>
    <lineage>
        <taxon>Bacteria</taxon>
        <taxon>Bacillati</taxon>
        <taxon>Bacillota</taxon>
        <taxon>Bacilli</taxon>
        <taxon>Bacillales</taxon>
        <taxon>Bacillaceae</taxon>
        <taxon>Lysinibacillus</taxon>
    </lineage>
</organism>
<dbReference type="EC" id="7.6.2.9" evidence="11"/>
<evidence type="ECO:0000259" key="13">
    <source>
        <dbReference type="PROSITE" id="PS50893"/>
    </source>
</evidence>
<dbReference type="Gene3D" id="3.40.50.300">
    <property type="entry name" value="P-loop containing nucleotide triphosphate hydrolases"/>
    <property type="match status" value="1"/>
</dbReference>
<dbReference type="FunFam" id="3.40.50.300:FF:000425">
    <property type="entry name" value="Probable ABC transporter, ATP-binding subunit"/>
    <property type="match status" value="1"/>
</dbReference>
<dbReference type="InterPro" id="IPR003439">
    <property type="entry name" value="ABC_transporter-like_ATP-bd"/>
</dbReference>
<dbReference type="Pfam" id="PF08402">
    <property type="entry name" value="TOBE_2"/>
    <property type="match status" value="1"/>
</dbReference>
<comment type="subunit">
    <text evidence="10">The complex is composed of two ATP-binding proteins (OpuCA), two transmembrane proteins (OpuCB and OpuCD) and a solute-binding protein (OpuCC).</text>
</comment>
<dbReference type="InterPro" id="IPR017871">
    <property type="entry name" value="ABC_transporter-like_CS"/>
</dbReference>
<evidence type="ECO:0000256" key="2">
    <source>
        <dbReference type="ARBA" id="ARBA00022475"/>
    </source>
</evidence>
<dbReference type="SUPFAM" id="SSF50331">
    <property type="entry name" value="MOP-like"/>
    <property type="match status" value="1"/>
</dbReference>
<dbReference type="EMBL" id="RXNR01000115">
    <property type="protein sequence ID" value="RTQ86568.1"/>
    <property type="molecule type" value="Genomic_DNA"/>
</dbReference>
<dbReference type="RefSeq" id="WP_126296316.1">
    <property type="nucleotide sequence ID" value="NZ_RXNR01000115.1"/>
</dbReference>
<dbReference type="InterPro" id="IPR008995">
    <property type="entry name" value="Mo/tungstate-bd_C_term_dom"/>
</dbReference>
<dbReference type="InterPro" id="IPR027417">
    <property type="entry name" value="P-loop_NTPase"/>
</dbReference>
<dbReference type="OrthoDB" id="9790614at2"/>
<dbReference type="PROSITE" id="PS00211">
    <property type="entry name" value="ABC_TRANSPORTER_1"/>
    <property type="match status" value="1"/>
</dbReference>
<dbReference type="InterPro" id="IPR050093">
    <property type="entry name" value="ABC_SmlMolc_Importer"/>
</dbReference>
<evidence type="ECO:0000256" key="3">
    <source>
        <dbReference type="ARBA" id="ARBA00022496"/>
    </source>
</evidence>
<accession>A0A3S0HTF7</accession>
<dbReference type="SMART" id="SM00382">
    <property type="entry name" value="AAA"/>
    <property type="match status" value="1"/>
</dbReference>
<keyword evidence="5 14" id="KW-0067">ATP-binding</keyword>
<evidence type="ECO:0000256" key="6">
    <source>
        <dbReference type="ARBA" id="ARBA00023004"/>
    </source>
</evidence>
<evidence type="ECO:0000256" key="12">
    <source>
        <dbReference type="ARBA" id="ARBA00070305"/>
    </source>
</evidence>
<dbReference type="AlphaFoldDB" id="A0A3S0HTF7"/>
<evidence type="ECO:0000256" key="7">
    <source>
        <dbReference type="ARBA" id="ARBA00023065"/>
    </source>
</evidence>
<evidence type="ECO:0000256" key="11">
    <source>
        <dbReference type="ARBA" id="ARBA00066388"/>
    </source>
</evidence>
<comment type="caution">
    <text evidence="14">The sequence shown here is derived from an EMBL/GenBank/DDBJ whole genome shotgun (WGS) entry which is preliminary data.</text>
</comment>
<sequence length="361" mass="40145">MSLKIQNVSKKFKDFQAINDVSFTVETGEIVSILGPSGCGKSTLMQIVAGLQTLDSGQVTLNGNVISSVKHIVPPEKRGINMVFQDYALWPHMTVLQNIFYGSKIRKEDKFELLKKQNFLFNLLQLNGLENRYPSELSGGQQQRVAIARALSTNPSLLLMDEPLSNLDMQLRFEMRTELSYLLRQFGTTVLHVTHDPLEAYSLADRILILREGRIEQFGTPEEVRQNPASLWVAGLLGMTNRITATPLTETTAKVGESIISGIGQLSMSSDAVIVVDSDALRILKHMEDSNNANTIDAKVTHVIYEGQKWRIILQTAGGRISALSKERFEVNQAVKVAFEPQQTFLFSKATSFGNNMGVLK</sequence>
<dbReference type="CDD" id="cd03259">
    <property type="entry name" value="ABC_Carb_Solutes_like"/>
    <property type="match status" value="1"/>
</dbReference>
<comment type="catalytic activity">
    <reaction evidence="9">
        <text>a quaternary ammonium(out) + ATP + H2O = a quaternary ammonium(in) + ADP + phosphate + H(+)</text>
        <dbReference type="Rhea" id="RHEA:11036"/>
        <dbReference type="ChEBI" id="CHEBI:15377"/>
        <dbReference type="ChEBI" id="CHEBI:15378"/>
        <dbReference type="ChEBI" id="CHEBI:30616"/>
        <dbReference type="ChEBI" id="CHEBI:35267"/>
        <dbReference type="ChEBI" id="CHEBI:43474"/>
        <dbReference type="ChEBI" id="CHEBI:456216"/>
        <dbReference type="EC" id="7.6.2.9"/>
    </reaction>
</comment>
<keyword evidence="7" id="KW-0406">Ion transport</keyword>
<dbReference type="PANTHER" id="PTHR42781:SF4">
    <property type="entry name" value="SPERMIDINE_PUTRESCINE IMPORT ATP-BINDING PROTEIN POTA"/>
    <property type="match status" value="1"/>
</dbReference>
<dbReference type="GO" id="GO:0005524">
    <property type="term" value="F:ATP binding"/>
    <property type="evidence" value="ECO:0007669"/>
    <property type="project" value="UniProtKB-KW"/>
</dbReference>
<evidence type="ECO:0000256" key="5">
    <source>
        <dbReference type="ARBA" id="ARBA00022840"/>
    </source>
</evidence>
<dbReference type="InterPro" id="IPR003593">
    <property type="entry name" value="AAA+_ATPase"/>
</dbReference>
<dbReference type="GO" id="GO:0043190">
    <property type="term" value="C:ATP-binding cassette (ABC) transporter complex"/>
    <property type="evidence" value="ECO:0007669"/>
    <property type="project" value="InterPro"/>
</dbReference>
<dbReference type="PANTHER" id="PTHR42781">
    <property type="entry name" value="SPERMIDINE/PUTRESCINE IMPORT ATP-BINDING PROTEIN POTA"/>
    <property type="match status" value="1"/>
</dbReference>
<evidence type="ECO:0000256" key="1">
    <source>
        <dbReference type="ARBA" id="ARBA00022448"/>
    </source>
</evidence>
<evidence type="ECO:0000256" key="10">
    <source>
        <dbReference type="ARBA" id="ARBA00063934"/>
    </source>
</evidence>
<dbReference type="InterPro" id="IPR013611">
    <property type="entry name" value="Transp-assoc_OB_typ2"/>
</dbReference>
<dbReference type="GO" id="GO:0015408">
    <property type="term" value="F:ABC-type ferric iron transporter activity"/>
    <property type="evidence" value="ECO:0007669"/>
    <property type="project" value="InterPro"/>
</dbReference>
<evidence type="ECO:0000313" key="14">
    <source>
        <dbReference type="EMBL" id="RTQ86568.1"/>
    </source>
</evidence>
<keyword evidence="8" id="KW-0472">Membrane</keyword>
<reference evidence="14 15" key="1">
    <citation type="submission" date="2018-12" db="EMBL/GenBank/DDBJ databases">
        <authorList>
            <person name="Yu L."/>
        </authorList>
    </citation>
    <scope>NUCLEOTIDE SEQUENCE [LARGE SCALE GENOMIC DNA]</scope>
    <source>
        <strain evidence="14 15">S5H2222</strain>
    </source>
</reference>
<evidence type="ECO:0000256" key="4">
    <source>
        <dbReference type="ARBA" id="ARBA00022741"/>
    </source>
</evidence>
<evidence type="ECO:0000313" key="15">
    <source>
        <dbReference type="Proteomes" id="UP000276349"/>
    </source>
</evidence>
<keyword evidence="15" id="KW-1185">Reference proteome</keyword>
<dbReference type="InterPro" id="IPR015853">
    <property type="entry name" value="ABC_transpr_FbpC"/>
</dbReference>
<keyword evidence="2" id="KW-1003">Cell membrane</keyword>
<keyword evidence="3" id="KW-0410">Iron transport</keyword>
<dbReference type="Pfam" id="PF00005">
    <property type="entry name" value="ABC_tran"/>
    <property type="match status" value="1"/>
</dbReference>
<keyword evidence="4" id="KW-0547">Nucleotide-binding</keyword>
<proteinExistence type="predicted"/>
<feature type="domain" description="ABC transporter" evidence="13">
    <location>
        <begin position="3"/>
        <end position="237"/>
    </location>
</feature>
<keyword evidence="1" id="KW-0813">Transport</keyword>
<dbReference type="PROSITE" id="PS50893">
    <property type="entry name" value="ABC_TRANSPORTER_2"/>
    <property type="match status" value="1"/>
</dbReference>
<dbReference type="SUPFAM" id="SSF52540">
    <property type="entry name" value="P-loop containing nucleoside triphosphate hydrolases"/>
    <property type="match status" value="1"/>
</dbReference>
<dbReference type="GO" id="GO:0015418">
    <property type="term" value="F:ABC-type quaternary ammonium compound transporting activity"/>
    <property type="evidence" value="ECO:0007669"/>
    <property type="project" value="UniProtKB-EC"/>
</dbReference>
<name>A0A3S0HTF7_9BACI</name>